<dbReference type="KEGG" id="mvs:MVIS_0854"/>
<evidence type="ECO:0000313" key="1">
    <source>
        <dbReference type="EMBL" id="SGY85780.1"/>
    </source>
</evidence>
<dbReference type="PATRIC" id="fig|80854.5.peg.893"/>
<name>A0A090IA88_9GAMM</name>
<gene>
    <name evidence="1" type="ORF">NVI5450_0563</name>
</gene>
<proteinExistence type="predicted"/>
<dbReference type="RefSeq" id="WP_045109271.1">
    <property type="nucleotide sequence ID" value="NZ_CAWRBC010000052.1"/>
</dbReference>
<accession>A0A090IA88</accession>
<dbReference type="Proteomes" id="UP000183794">
    <property type="component" value="Unassembled WGS sequence"/>
</dbReference>
<dbReference type="HOGENOM" id="CLU_109229_0_0_6"/>
<sequence length="171" mass="20006">MSVDIDKYKCLYEYEKNLFEEESGRYRRLEDKAMKYLSATTLAIGAYLFLVRGIIEELIPPNNYIEWFVLISVGLTFIAFISSWSLIFRAIKLTDIVKMPSDEKTINYFKDNDLDTVYLGLSKQYSNGIKVIEKNYENKLKLVRIAYSDIMFTGWSLVVSIIFILILKWST</sequence>
<protein>
    <submittedName>
        <fullName evidence="1">Uncharacterized protein</fullName>
    </submittedName>
</protein>
<dbReference type="EMBL" id="FPLD01000014">
    <property type="protein sequence ID" value="SGY85780.1"/>
    <property type="molecule type" value="Genomic_DNA"/>
</dbReference>
<organism evidence="1 2">
    <name type="scientific">Moritella viscosa</name>
    <dbReference type="NCBI Taxonomy" id="80854"/>
    <lineage>
        <taxon>Bacteria</taxon>
        <taxon>Pseudomonadati</taxon>
        <taxon>Pseudomonadota</taxon>
        <taxon>Gammaproteobacteria</taxon>
        <taxon>Alteromonadales</taxon>
        <taxon>Moritellaceae</taxon>
        <taxon>Moritella</taxon>
    </lineage>
</organism>
<evidence type="ECO:0000313" key="2">
    <source>
        <dbReference type="Proteomes" id="UP000183794"/>
    </source>
</evidence>
<dbReference type="AlphaFoldDB" id="A0A090IA88"/>
<reference evidence="1 2" key="1">
    <citation type="submission" date="2016-11" db="EMBL/GenBank/DDBJ databases">
        <authorList>
            <person name="Jaros S."/>
            <person name="Januszkiewicz K."/>
            <person name="Wedrychowicz H."/>
        </authorList>
    </citation>
    <scope>NUCLEOTIDE SEQUENCE [LARGE SCALE GENOMIC DNA]</scope>
    <source>
        <strain evidence="1">NVI 5450</strain>
    </source>
</reference>
<dbReference type="OrthoDB" id="7063386at2"/>